<feature type="signal peptide" evidence="1">
    <location>
        <begin position="1"/>
        <end position="21"/>
    </location>
</feature>
<keyword evidence="1" id="KW-0732">Signal</keyword>
<evidence type="ECO:0000313" key="3">
    <source>
        <dbReference type="Proteomes" id="UP000886595"/>
    </source>
</evidence>
<organism evidence="2 3">
    <name type="scientific">Brassica carinata</name>
    <name type="common">Ethiopian mustard</name>
    <name type="synonym">Abyssinian cabbage</name>
    <dbReference type="NCBI Taxonomy" id="52824"/>
    <lineage>
        <taxon>Eukaryota</taxon>
        <taxon>Viridiplantae</taxon>
        <taxon>Streptophyta</taxon>
        <taxon>Embryophyta</taxon>
        <taxon>Tracheophyta</taxon>
        <taxon>Spermatophyta</taxon>
        <taxon>Magnoliopsida</taxon>
        <taxon>eudicotyledons</taxon>
        <taxon>Gunneridae</taxon>
        <taxon>Pentapetalae</taxon>
        <taxon>rosids</taxon>
        <taxon>malvids</taxon>
        <taxon>Brassicales</taxon>
        <taxon>Brassicaceae</taxon>
        <taxon>Brassiceae</taxon>
        <taxon>Brassica</taxon>
    </lineage>
</organism>
<dbReference type="AlphaFoldDB" id="A0A8X7PFC1"/>
<feature type="chain" id="PRO_5036449835" description="Secreted protein" evidence="1">
    <location>
        <begin position="22"/>
        <end position="91"/>
    </location>
</feature>
<protein>
    <recommendedName>
        <fullName evidence="4">Secreted protein</fullName>
    </recommendedName>
</protein>
<sequence>MLLSLPLNLAFLLSLPPLSASLFFLSKELIGGEPSLSKTEGGLRLPLLDLPSWFFSELHLLNTDAVSSLAPDEFALLFFSEFLPSPLKHTL</sequence>
<dbReference type="Proteomes" id="UP000886595">
    <property type="component" value="Unassembled WGS sequence"/>
</dbReference>
<gene>
    <name evidence="2" type="ORF">Bca52824_081510</name>
</gene>
<evidence type="ECO:0008006" key="4">
    <source>
        <dbReference type="Google" id="ProtNLM"/>
    </source>
</evidence>
<evidence type="ECO:0000313" key="2">
    <source>
        <dbReference type="EMBL" id="KAG2251374.1"/>
    </source>
</evidence>
<name>A0A8X7PFC1_BRACI</name>
<reference evidence="2 3" key="1">
    <citation type="submission" date="2020-02" db="EMBL/GenBank/DDBJ databases">
        <authorList>
            <person name="Ma Q."/>
            <person name="Huang Y."/>
            <person name="Song X."/>
            <person name="Pei D."/>
        </authorList>
    </citation>
    <scope>NUCLEOTIDE SEQUENCE [LARGE SCALE GENOMIC DNA]</scope>
    <source>
        <strain evidence="2">Sxm20200214</strain>
        <tissue evidence="2">Leaf</tissue>
    </source>
</reference>
<accession>A0A8X7PFC1</accession>
<proteinExistence type="predicted"/>
<comment type="caution">
    <text evidence="2">The sequence shown here is derived from an EMBL/GenBank/DDBJ whole genome shotgun (WGS) entry which is preliminary data.</text>
</comment>
<keyword evidence="3" id="KW-1185">Reference proteome</keyword>
<dbReference type="EMBL" id="JAAMPC010000016">
    <property type="protein sequence ID" value="KAG2251374.1"/>
    <property type="molecule type" value="Genomic_DNA"/>
</dbReference>
<evidence type="ECO:0000256" key="1">
    <source>
        <dbReference type="SAM" id="SignalP"/>
    </source>
</evidence>